<dbReference type="NCBIfam" id="TIGR04131">
    <property type="entry name" value="Bac_Flav_CTERM"/>
    <property type="match status" value="1"/>
</dbReference>
<evidence type="ECO:0000313" key="2">
    <source>
        <dbReference type="EMBL" id="RDK86910.1"/>
    </source>
</evidence>
<comment type="caution">
    <text evidence="2">The sequence shown here is derived from an EMBL/GenBank/DDBJ whole genome shotgun (WGS) entry which is preliminary data.</text>
</comment>
<evidence type="ECO:0000256" key="1">
    <source>
        <dbReference type="SAM" id="SignalP"/>
    </source>
</evidence>
<gene>
    <name evidence="2" type="ORF">C8D94_10288</name>
</gene>
<keyword evidence="3" id="KW-1185">Reference proteome</keyword>
<dbReference type="EMBL" id="QRAO01000002">
    <property type="protein sequence ID" value="RDK86910.1"/>
    <property type="molecule type" value="Genomic_DNA"/>
</dbReference>
<evidence type="ECO:0000313" key="3">
    <source>
        <dbReference type="Proteomes" id="UP000255317"/>
    </source>
</evidence>
<protein>
    <submittedName>
        <fullName evidence="2">Gliding motility-associated-like protein</fullName>
    </submittedName>
</protein>
<dbReference type="InterPro" id="IPR013783">
    <property type="entry name" value="Ig-like_fold"/>
</dbReference>
<dbReference type="Pfam" id="PF13585">
    <property type="entry name" value="CHU_C"/>
    <property type="match status" value="1"/>
</dbReference>
<dbReference type="AlphaFoldDB" id="A0A370QFU3"/>
<name>A0A370QFU3_9FLAO</name>
<proteinExistence type="predicted"/>
<accession>A0A370QFU3</accession>
<keyword evidence="1" id="KW-0732">Signal</keyword>
<reference evidence="2 3" key="1">
    <citation type="submission" date="2018-07" db="EMBL/GenBank/DDBJ databases">
        <title>Genomic Encyclopedia of Type Strains, Phase IV (KMG-IV): sequencing the most valuable type-strain genomes for metagenomic binning, comparative biology and taxonomic classification.</title>
        <authorList>
            <person name="Goeker M."/>
        </authorList>
    </citation>
    <scope>NUCLEOTIDE SEQUENCE [LARGE SCALE GENOMIC DNA]</scope>
    <source>
        <strain evidence="2 3">DSM 101478</strain>
    </source>
</reference>
<dbReference type="RefSeq" id="WP_115123134.1">
    <property type="nucleotide sequence ID" value="NZ_QRAO01000002.1"/>
</dbReference>
<feature type="signal peptide" evidence="1">
    <location>
        <begin position="1"/>
        <end position="19"/>
    </location>
</feature>
<dbReference type="InterPro" id="IPR026341">
    <property type="entry name" value="T9SS_type_B"/>
</dbReference>
<dbReference type="Proteomes" id="UP000255317">
    <property type="component" value="Unassembled WGS sequence"/>
</dbReference>
<dbReference type="Gene3D" id="2.60.40.10">
    <property type="entry name" value="Immunoglobulins"/>
    <property type="match status" value="2"/>
</dbReference>
<feature type="chain" id="PRO_5016712084" evidence="1">
    <location>
        <begin position="20"/>
        <end position="811"/>
    </location>
</feature>
<organism evidence="2 3">
    <name type="scientific">Marinirhabdus gelatinilytica</name>
    <dbReference type="NCBI Taxonomy" id="1703343"/>
    <lineage>
        <taxon>Bacteria</taxon>
        <taxon>Pseudomonadati</taxon>
        <taxon>Bacteroidota</taxon>
        <taxon>Flavobacteriia</taxon>
        <taxon>Flavobacteriales</taxon>
        <taxon>Flavobacteriaceae</taxon>
    </lineage>
</organism>
<sequence length="811" mass="87833">MKNRYLLSILLLITCVATAQEIGQFQQFNGRFDYTGLGNTLNLAENNGNAPCEILTESSADLTLQPGQTVVAAALYWAGSGEGDFEVALNGNPIISERNFSYIFDNGTTTYNYFAAYADVTSIVAATLNGTYTLSELDLTEDIIPFCSANGGTGTNFGGWAMYVIYEDASLPLNQIILFDGLEGVSASNPQINILLEDLNVLDNTGAKIGFLAWEGDQGIAVNETLSINGNILSNPPLNPSDNQFNGTNSFTGSNVLYNMDLDVYSIENNINPGDTTADIQVTSGQDLVMINNIITVLNVELPDATIMIDEVTGADDCGDRDITVDYTVFNVNSTGELPANTPIAFYANSSLVGQAATTMVLPIDGSESGTIDLTIPEAIPADFLLSAFVDDTGGGVGIVNELDETNNGFTVEVSLKVFPDVSNLEDLEQCDVVGTETFDLTEATENVTDADTITFHLTEDDAQNDIDPIPNPGDYENIENPQTIWVRASNPDCFSIGSFMIEITVCPLPDATIAITNNLNACRQRDLTIMYTVFNTLGTAPLPANTPIAFYLDGTLVAQAETENEIPEGGSEPGVLVLTLSPNVPNTFTLLLVVDDDGTGNGVVFELDDTNNTFEIDVTFGEIPPIGPLPDILECDQGNDMAQFDLTENEELISTNNNDTITYFTSEEDAIANINPILDPELYTNTSDPQEIFVRLENEICFTIASFLLETENCEPTIPEGMSPNGDGLNDVFKIQFLLDVFPDFNLKIYSRHGNLIYEGGNEDGLWDGIPNTGILQQDKVVPVGVYFYVLQLNDPQFPDAYLGDLYVNY</sequence>
<dbReference type="OrthoDB" id="1140688at2"/>